<comment type="caution">
    <text evidence="1">The sequence shown here is derived from an EMBL/GenBank/DDBJ whole genome shotgun (WGS) entry which is preliminary data.</text>
</comment>
<dbReference type="RefSeq" id="WP_150093410.1">
    <property type="nucleotide sequence ID" value="NZ_VWSF01000038.1"/>
</dbReference>
<accession>A0A5M6CUB2</accession>
<gene>
    <name evidence="1" type="ORF">F0145_25420</name>
</gene>
<name>A0A5M6CUB2_9BACT</name>
<proteinExistence type="predicted"/>
<reference evidence="1 2" key="1">
    <citation type="submission" date="2019-09" db="EMBL/GenBank/DDBJ databases">
        <title>Genome sequence and assembly of Adhaeribacter sp.</title>
        <authorList>
            <person name="Chhetri G."/>
        </authorList>
    </citation>
    <scope>NUCLEOTIDE SEQUENCE [LARGE SCALE GENOMIC DNA]</scope>
    <source>
        <strain evidence="1 2">DK36</strain>
    </source>
</reference>
<protein>
    <submittedName>
        <fullName evidence="1">Uncharacterized protein</fullName>
    </submittedName>
</protein>
<dbReference type="Proteomes" id="UP000323426">
    <property type="component" value="Unassembled WGS sequence"/>
</dbReference>
<dbReference type="AlphaFoldDB" id="A0A5M6CUB2"/>
<sequence length="71" mass="8459">MMKKYILLLTVFFFIQEATASIPRRKKPLAVLRFEVWRMIHLPQLKATSGVKIQHVRRRGVQLHQKQFATK</sequence>
<evidence type="ECO:0000313" key="2">
    <source>
        <dbReference type="Proteomes" id="UP000323426"/>
    </source>
</evidence>
<evidence type="ECO:0000313" key="1">
    <source>
        <dbReference type="EMBL" id="KAA5538847.1"/>
    </source>
</evidence>
<organism evidence="1 2">
    <name type="scientific">Adhaeribacter rhizoryzae</name>
    <dbReference type="NCBI Taxonomy" id="2607907"/>
    <lineage>
        <taxon>Bacteria</taxon>
        <taxon>Pseudomonadati</taxon>
        <taxon>Bacteroidota</taxon>
        <taxon>Cytophagia</taxon>
        <taxon>Cytophagales</taxon>
        <taxon>Hymenobacteraceae</taxon>
        <taxon>Adhaeribacter</taxon>
    </lineage>
</organism>
<dbReference type="EMBL" id="VWSF01000038">
    <property type="protein sequence ID" value="KAA5538847.1"/>
    <property type="molecule type" value="Genomic_DNA"/>
</dbReference>
<keyword evidence="2" id="KW-1185">Reference proteome</keyword>